<proteinExistence type="predicted"/>
<organism evidence="4 5">
    <name type="scientific">Spirosoma soli</name>
    <dbReference type="NCBI Taxonomy" id="1770529"/>
    <lineage>
        <taxon>Bacteria</taxon>
        <taxon>Pseudomonadati</taxon>
        <taxon>Bacteroidota</taxon>
        <taxon>Cytophagia</taxon>
        <taxon>Cytophagales</taxon>
        <taxon>Cytophagaceae</taxon>
        <taxon>Spirosoma</taxon>
    </lineage>
</organism>
<dbReference type="Gene3D" id="2.60.120.1130">
    <property type="match status" value="1"/>
</dbReference>
<feature type="chain" id="PRO_5045064985" evidence="1">
    <location>
        <begin position="28"/>
        <end position="671"/>
    </location>
</feature>
<feature type="domain" description="Transglutaminase-like" evidence="2">
    <location>
        <begin position="317"/>
        <end position="388"/>
    </location>
</feature>
<evidence type="ECO:0000256" key="1">
    <source>
        <dbReference type="SAM" id="SignalP"/>
    </source>
</evidence>
<evidence type="ECO:0000259" key="2">
    <source>
        <dbReference type="Pfam" id="PF01841"/>
    </source>
</evidence>
<reference evidence="5" key="1">
    <citation type="journal article" date="2019" name="Int. J. Syst. Evol. Microbiol.">
        <title>The Global Catalogue of Microorganisms (GCM) 10K type strain sequencing project: providing services to taxonomists for standard genome sequencing and annotation.</title>
        <authorList>
            <consortium name="The Broad Institute Genomics Platform"/>
            <consortium name="The Broad Institute Genome Sequencing Center for Infectious Disease"/>
            <person name="Wu L."/>
            <person name="Ma J."/>
        </authorList>
    </citation>
    <scope>NUCLEOTIDE SEQUENCE [LARGE SCALE GENOMIC DNA]</scope>
    <source>
        <strain evidence="5">KCTC 42805</strain>
    </source>
</reference>
<feature type="domain" description="DUF3857" evidence="3">
    <location>
        <begin position="73"/>
        <end position="202"/>
    </location>
</feature>
<dbReference type="InterPro" id="IPR002931">
    <property type="entry name" value="Transglutaminase-like"/>
</dbReference>
<dbReference type="Pfam" id="PF01841">
    <property type="entry name" value="Transglut_core"/>
    <property type="match status" value="1"/>
</dbReference>
<dbReference type="Gene3D" id="3.10.620.30">
    <property type="match status" value="1"/>
</dbReference>
<evidence type="ECO:0000313" key="5">
    <source>
        <dbReference type="Proteomes" id="UP001597469"/>
    </source>
</evidence>
<dbReference type="InterPro" id="IPR024618">
    <property type="entry name" value="DUF3857"/>
</dbReference>
<protein>
    <submittedName>
        <fullName evidence="4">Transglutaminase domain-containing protein</fullName>
    </submittedName>
</protein>
<dbReference type="Gene3D" id="2.60.40.3140">
    <property type="match status" value="1"/>
</dbReference>
<feature type="signal peptide" evidence="1">
    <location>
        <begin position="1"/>
        <end position="27"/>
    </location>
</feature>
<dbReference type="Proteomes" id="UP001597469">
    <property type="component" value="Unassembled WGS sequence"/>
</dbReference>
<evidence type="ECO:0000313" key="4">
    <source>
        <dbReference type="EMBL" id="MFD2573874.1"/>
    </source>
</evidence>
<name>A0ABW5MBK5_9BACT</name>
<dbReference type="RefSeq" id="WP_381526979.1">
    <property type="nucleotide sequence ID" value="NZ_JBHULN010000022.1"/>
</dbReference>
<comment type="caution">
    <text evidence="4">The sequence shown here is derived from an EMBL/GenBank/DDBJ whole genome shotgun (WGS) entry which is preliminary data.</text>
</comment>
<sequence>MNRILCLKQQSSILFVLLLLSSVATVAQNNHIRPNVTLGLITPDGFTSSSTDSTAEAVVLYESGEVSFEVNTDQSWVIFTHHVRTLIRKKSAYHRATVQLTVRRGYGTLHEKMSDLEGYTYNLVNGVLYTDPLDLKNARFTEKAADDYWIEKFTMPNVREGSVIDYKYTVKTPFIVNRTPEPWYFQRDIPVDWSQYQITIPSLYPHKIILNGYHDLDVNEVKPIKISLVAGERKSEAQLCFYAIKHVPAFRKEAYITTEEDYLSRLDIEPPNYKDYRKEQEENFTWEAIDRRLKGNENFGYQLEPKDWLRKLVESRILTESDTLSRIKAACDFVAKTMTWDRKLSIWAGDLKQVLADKKGDSGDINILLIAVLRAMGIRTYPVILSTSTHGRIREELALLRRFNYVVAMVSVNGKPLFLDATDAYLSPGMLPIHCLNGIGRLIDPPHSRFVPLPPTERLIGATISRLTLNEAGELKGTHTQSYGGYGAWLNRRLLNIVGEPKYLETIRENEPDWQIEKASFTGISGTEGTFNIDYALTVLDACTQAGERVYLRPLITEAYTENPFREPKRQNPVHFGVPIDETFTATYTLPSGFLVEQVPKPIAMSMPHNGGRFIYKVSVEDGQIRVDSRVILRKAVYEPSEYGALRELYTQIVAKHTEPIVLKRGTTATR</sequence>
<dbReference type="Pfam" id="PF12969">
    <property type="entry name" value="DUF3857"/>
    <property type="match status" value="1"/>
</dbReference>
<keyword evidence="5" id="KW-1185">Reference proteome</keyword>
<gene>
    <name evidence="4" type="ORF">ACFSUS_24775</name>
</gene>
<evidence type="ECO:0000259" key="3">
    <source>
        <dbReference type="Pfam" id="PF12969"/>
    </source>
</evidence>
<dbReference type="EMBL" id="JBHULN010000022">
    <property type="protein sequence ID" value="MFD2573874.1"/>
    <property type="molecule type" value="Genomic_DNA"/>
</dbReference>
<keyword evidence="1" id="KW-0732">Signal</keyword>
<dbReference type="SUPFAM" id="SSF54001">
    <property type="entry name" value="Cysteine proteinases"/>
    <property type="match status" value="1"/>
</dbReference>
<dbReference type="InterPro" id="IPR038765">
    <property type="entry name" value="Papain-like_cys_pep_sf"/>
</dbReference>
<accession>A0ABW5MBK5</accession>